<evidence type="ECO:0000313" key="4">
    <source>
        <dbReference type="Proteomes" id="UP000032680"/>
    </source>
</evidence>
<comment type="caution">
    <text evidence="3">The sequence shown here is derived from an EMBL/GenBank/DDBJ whole genome shotgun (WGS) entry which is preliminary data.</text>
</comment>
<evidence type="ECO:0000256" key="2">
    <source>
        <dbReference type="SAM" id="SignalP"/>
    </source>
</evidence>
<protein>
    <recommendedName>
        <fullName evidence="5">Small integral membrane protein</fullName>
    </recommendedName>
</protein>
<evidence type="ECO:0000313" key="3">
    <source>
        <dbReference type="EMBL" id="GAN78345.1"/>
    </source>
</evidence>
<dbReference type="AlphaFoldDB" id="A0A0D6P9A6"/>
<sequence length="166" mass="18368">MLIARTVKVVMVAALAAFACLVAVDNVTDYGANYQFVRHVLSMDTTFGDPAITWRAIHDPLLWQAGYAMIIAGEALTGLAFAVAAIAMIRRLRADAASFQAATRFVHLGAGLGFLVWFFGFMVVGGEWFAMWQSPQWNGQQPAFRFYMTMLAVLIYVGQREPDPPR</sequence>
<feature type="transmembrane region" description="Helical" evidence="1">
    <location>
        <begin position="143"/>
        <end position="159"/>
    </location>
</feature>
<dbReference type="InterPro" id="IPR018681">
    <property type="entry name" value="DUF2165_transmembrane"/>
</dbReference>
<feature type="signal peptide" evidence="2">
    <location>
        <begin position="1"/>
        <end position="19"/>
    </location>
</feature>
<feature type="chain" id="PRO_5002309626" description="Small integral membrane protein" evidence="2">
    <location>
        <begin position="20"/>
        <end position="166"/>
    </location>
</feature>
<feature type="transmembrane region" description="Helical" evidence="1">
    <location>
        <begin position="101"/>
        <end position="123"/>
    </location>
</feature>
<organism evidence="3 4">
    <name type="scientific">Acidisphaera rubrifaciens HS-AP3</name>
    <dbReference type="NCBI Taxonomy" id="1231350"/>
    <lineage>
        <taxon>Bacteria</taxon>
        <taxon>Pseudomonadati</taxon>
        <taxon>Pseudomonadota</taxon>
        <taxon>Alphaproteobacteria</taxon>
        <taxon>Acetobacterales</taxon>
        <taxon>Acetobacteraceae</taxon>
        <taxon>Acidisphaera</taxon>
    </lineage>
</organism>
<keyword evidence="2" id="KW-0732">Signal</keyword>
<keyword evidence="1" id="KW-1133">Transmembrane helix</keyword>
<dbReference type="PROSITE" id="PS51257">
    <property type="entry name" value="PROKAR_LIPOPROTEIN"/>
    <property type="match status" value="1"/>
</dbReference>
<proteinExistence type="predicted"/>
<keyword evidence="1" id="KW-0472">Membrane</keyword>
<evidence type="ECO:0008006" key="5">
    <source>
        <dbReference type="Google" id="ProtNLM"/>
    </source>
</evidence>
<dbReference type="Proteomes" id="UP000032680">
    <property type="component" value="Unassembled WGS sequence"/>
</dbReference>
<name>A0A0D6P9A6_9PROT</name>
<dbReference type="OrthoDB" id="7618855at2"/>
<evidence type="ECO:0000256" key="1">
    <source>
        <dbReference type="SAM" id="Phobius"/>
    </source>
</evidence>
<reference evidence="3 4" key="1">
    <citation type="submission" date="2012-11" db="EMBL/GenBank/DDBJ databases">
        <title>Whole genome sequence of Acidisphaera rubrifaciens HS-AP3.</title>
        <authorList>
            <person name="Azuma Y."/>
            <person name="Higashiura N."/>
            <person name="Hirakawa H."/>
            <person name="Matsushita K."/>
        </authorList>
    </citation>
    <scope>NUCLEOTIDE SEQUENCE [LARGE SCALE GENOMIC DNA]</scope>
    <source>
        <strain evidence="3 4">HS-AP3</strain>
    </source>
</reference>
<feature type="transmembrane region" description="Helical" evidence="1">
    <location>
        <begin position="67"/>
        <end position="89"/>
    </location>
</feature>
<accession>A0A0D6P9A6</accession>
<dbReference type="Pfam" id="PF09933">
    <property type="entry name" value="DUF2165"/>
    <property type="match status" value="1"/>
</dbReference>
<dbReference type="EMBL" id="BANB01000776">
    <property type="protein sequence ID" value="GAN78345.1"/>
    <property type="molecule type" value="Genomic_DNA"/>
</dbReference>
<keyword evidence="4" id="KW-1185">Reference proteome</keyword>
<dbReference type="RefSeq" id="WP_048862912.1">
    <property type="nucleotide sequence ID" value="NZ_BANB01000776.1"/>
</dbReference>
<keyword evidence="1" id="KW-0812">Transmembrane</keyword>
<gene>
    <name evidence="3" type="ORF">Asru_0777_01</name>
</gene>